<dbReference type="PANTHER" id="PTHR12526">
    <property type="entry name" value="GLYCOSYLTRANSFERASE"/>
    <property type="match status" value="1"/>
</dbReference>
<accession>A0ABQ2KG05</accession>
<keyword evidence="1" id="KW-0328">Glycosyltransferase</keyword>
<dbReference type="SUPFAM" id="SSF53756">
    <property type="entry name" value="UDP-Glycosyltransferase/glycogen phosphorylase"/>
    <property type="match status" value="1"/>
</dbReference>
<dbReference type="RefSeq" id="WP_229679505.1">
    <property type="nucleotide sequence ID" value="NZ_BAABBD010000002.1"/>
</dbReference>
<keyword evidence="5" id="KW-1185">Reference proteome</keyword>
<dbReference type="Proteomes" id="UP000626982">
    <property type="component" value="Unassembled WGS sequence"/>
</dbReference>
<evidence type="ECO:0000313" key="4">
    <source>
        <dbReference type="EMBL" id="GGN82069.1"/>
    </source>
</evidence>
<dbReference type="GO" id="GO:0016740">
    <property type="term" value="F:transferase activity"/>
    <property type="evidence" value="ECO:0007669"/>
    <property type="project" value="UniProtKB-KW"/>
</dbReference>
<protein>
    <submittedName>
        <fullName evidence="4">Glycosyl transferase</fullName>
    </submittedName>
</protein>
<organism evidence="4 5">
    <name type="scientific">Agrococcus terreus</name>
    <dbReference type="NCBI Taxonomy" id="574649"/>
    <lineage>
        <taxon>Bacteria</taxon>
        <taxon>Bacillati</taxon>
        <taxon>Actinomycetota</taxon>
        <taxon>Actinomycetes</taxon>
        <taxon>Micrococcales</taxon>
        <taxon>Microbacteriaceae</taxon>
        <taxon>Agrococcus</taxon>
    </lineage>
</organism>
<evidence type="ECO:0000313" key="5">
    <source>
        <dbReference type="Proteomes" id="UP000626982"/>
    </source>
</evidence>
<evidence type="ECO:0000259" key="3">
    <source>
        <dbReference type="Pfam" id="PF13439"/>
    </source>
</evidence>
<dbReference type="Pfam" id="PF13439">
    <property type="entry name" value="Glyco_transf_4"/>
    <property type="match status" value="1"/>
</dbReference>
<evidence type="ECO:0000256" key="1">
    <source>
        <dbReference type="ARBA" id="ARBA00022676"/>
    </source>
</evidence>
<comment type="caution">
    <text evidence="4">The sequence shown here is derived from an EMBL/GenBank/DDBJ whole genome shotgun (WGS) entry which is preliminary data.</text>
</comment>
<keyword evidence="2 4" id="KW-0808">Transferase</keyword>
<dbReference type="Gene3D" id="3.40.50.2000">
    <property type="entry name" value="Glycogen Phosphorylase B"/>
    <property type="match status" value="2"/>
</dbReference>
<proteinExistence type="predicted"/>
<dbReference type="Pfam" id="PF13692">
    <property type="entry name" value="Glyco_trans_1_4"/>
    <property type="match status" value="1"/>
</dbReference>
<feature type="domain" description="Glycosyltransferase subfamily 4-like N-terminal" evidence="3">
    <location>
        <begin position="32"/>
        <end position="195"/>
    </location>
</feature>
<sequence>MRTAQEPDAAPIAARGGATTTLFAHPGAELFGSDRMLLESVRGAVEAGGSCLVALPQHGPLEDALRAIGARVAIAPMLVLRRSLLRPRGWPRLVLDAVRGASAAWRLLGEARPSSVYVSTVTLPLWPVLARARGIPAVTHVHEAEASSGRLRNAVLYAPHLLARRTIANSAFTAATMRRSLPALARGCAVVPNGVEGPEHPRPPRASIDGPLRILFVGRLSPRKGPDVALRAAALLAERGIASTLDVVGAPFAGYEWFEDELRAAAAATPAVRIRFHGFVDDVRPHLADADVLVVPSTAEESFGNAAIEGVLAMRPVVASDTSGLREAAEGCGSVRLVPPGDAAALADALQDVAERWASLVGEVGADRERVRSRHAPERYRAAIATQLRDLRLPDLSLREAHGQQRPRRP</sequence>
<evidence type="ECO:0000256" key="2">
    <source>
        <dbReference type="ARBA" id="ARBA00022679"/>
    </source>
</evidence>
<dbReference type="EMBL" id="BMLM01000001">
    <property type="protein sequence ID" value="GGN82069.1"/>
    <property type="molecule type" value="Genomic_DNA"/>
</dbReference>
<gene>
    <name evidence="4" type="ORF">GCM10010968_11460</name>
</gene>
<dbReference type="PANTHER" id="PTHR12526:SF510">
    <property type="entry name" value="D-INOSITOL 3-PHOSPHATE GLYCOSYLTRANSFERASE"/>
    <property type="match status" value="1"/>
</dbReference>
<name>A0ABQ2KG05_9MICO</name>
<reference evidence="5" key="1">
    <citation type="journal article" date="2019" name="Int. J. Syst. Evol. Microbiol.">
        <title>The Global Catalogue of Microorganisms (GCM) 10K type strain sequencing project: providing services to taxonomists for standard genome sequencing and annotation.</title>
        <authorList>
            <consortium name="The Broad Institute Genomics Platform"/>
            <consortium name="The Broad Institute Genome Sequencing Center for Infectious Disease"/>
            <person name="Wu L."/>
            <person name="Ma J."/>
        </authorList>
    </citation>
    <scope>NUCLEOTIDE SEQUENCE [LARGE SCALE GENOMIC DNA]</scope>
    <source>
        <strain evidence="5">CGMCC 1.6960</strain>
    </source>
</reference>
<dbReference type="InterPro" id="IPR028098">
    <property type="entry name" value="Glyco_trans_4-like_N"/>
</dbReference>